<dbReference type="EMBL" id="PVUE01000006">
    <property type="protein sequence ID" value="PRZ42336.1"/>
    <property type="molecule type" value="Genomic_DNA"/>
</dbReference>
<dbReference type="PANTHER" id="PTHR12126">
    <property type="entry name" value="NADH-UBIQUINONE OXIDOREDUCTASE 39 KDA SUBUNIT-RELATED"/>
    <property type="match status" value="1"/>
</dbReference>
<dbReference type="Proteomes" id="UP000237752">
    <property type="component" value="Unassembled WGS sequence"/>
</dbReference>
<name>A0A2T1A157_9ACTN</name>
<dbReference type="Pfam" id="PF13460">
    <property type="entry name" value="NAD_binding_10"/>
    <property type="match status" value="1"/>
</dbReference>
<feature type="domain" description="NAD(P)-binding" evidence="1">
    <location>
        <begin position="37"/>
        <end position="172"/>
    </location>
</feature>
<reference evidence="2 3" key="1">
    <citation type="submission" date="2018-03" db="EMBL/GenBank/DDBJ databases">
        <title>Genomic Encyclopedia of Archaeal and Bacterial Type Strains, Phase II (KMG-II): from individual species to whole genera.</title>
        <authorList>
            <person name="Goeker M."/>
        </authorList>
    </citation>
    <scope>NUCLEOTIDE SEQUENCE [LARGE SCALE GENOMIC DNA]</scope>
    <source>
        <strain evidence="2 3">DSM 100065</strain>
    </source>
</reference>
<dbReference type="InterPro" id="IPR016040">
    <property type="entry name" value="NAD(P)-bd_dom"/>
</dbReference>
<dbReference type="OrthoDB" id="9771302at2"/>
<accession>A0A2T1A157</accession>
<gene>
    <name evidence="2" type="ORF">CLV47_106208</name>
</gene>
<dbReference type="PANTHER" id="PTHR12126:SF11">
    <property type="entry name" value="NADH DEHYDROGENASE [UBIQUINONE] 1 ALPHA SUBCOMPLEX SUBUNIT 9, MITOCHONDRIAL"/>
    <property type="match status" value="1"/>
</dbReference>
<proteinExistence type="predicted"/>
<sequence length="252" mass="26383">MKFAIAGGTGAVGRHVAAAAQRAGHTPLVLSRGSGFDLMNVDGLADHLTGVDAVIDVSSPSTLSTKKILAFFGTVTGNLLTAERDAGVPHHVALSIIGAAAHRSGYYAGKALQEDLVTASGSTWSMLRTTQFHEFSQQTVNRGTLAGLLISPKMRTQPIAAADVAAELVRIAEGLPRDLEPDLAGPREEYIPDMVRKYARAVGKNNPLLAVPMPGAAGKAMRNGGLLPDPGSRTSSQTFDEWLTTTTEGIKS</sequence>
<evidence type="ECO:0000313" key="2">
    <source>
        <dbReference type="EMBL" id="PRZ42336.1"/>
    </source>
</evidence>
<dbReference type="InterPro" id="IPR051207">
    <property type="entry name" value="ComplexI_NDUFA9_subunit"/>
</dbReference>
<evidence type="ECO:0000259" key="1">
    <source>
        <dbReference type="Pfam" id="PF13460"/>
    </source>
</evidence>
<dbReference type="SUPFAM" id="SSF51735">
    <property type="entry name" value="NAD(P)-binding Rossmann-fold domains"/>
    <property type="match status" value="1"/>
</dbReference>
<dbReference type="RefSeq" id="WP_106348826.1">
    <property type="nucleotide sequence ID" value="NZ_PVUE01000006.1"/>
</dbReference>
<evidence type="ECO:0000313" key="3">
    <source>
        <dbReference type="Proteomes" id="UP000237752"/>
    </source>
</evidence>
<dbReference type="Gene3D" id="3.40.50.720">
    <property type="entry name" value="NAD(P)-binding Rossmann-like Domain"/>
    <property type="match status" value="1"/>
</dbReference>
<dbReference type="GO" id="GO:0044877">
    <property type="term" value="F:protein-containing complex binding"/>
    <property type="evidence" value="ECO:0007669"/>
    <property type="project" value="TreeGrafter"/>
</dbReference>
<keyword evidence="3" id="KW-1185">Reference proteome</keyword>
<dbReference type="AlphaFoldDB" id="A0A2T1A157"/>
<dbReference type="InterPro" id="IPR036291">
    <property type="entry name" value="NAD(P)-bd_dom_sf"/>
</dbReference>
<organism evidence="2 3">
    <name type="scientific">Antricoccus suffuscus</name>
    <dbReference type="NCBI Taxonomy" id="1629062"/>
    <lineage>
        <taxon>Bacteria</taxon>
        <taxon>Bacillati</taxon>
        <taxon>Actinomycetota</taxon>
        <taxon>Actinomycetes</taxon>
        <taxon>Geodermatophilales</taxon>
        <taxon>Antricoccaceae</taxon>
        <taxon>Antricoccus</taxon>
    </lineage>
</organism>
<comment type="caution">
    <text evidence="2">The sequence shown here is derived from an EMBL/GenBank/DDBJ whole genome shotgun (WGS) entry which is preliminary data.</text>
</comment>
<protein>
    <submittedName>
        <fullName evidence="2">Uncharacterized protein YbjT (DUF2867 family)</fullName>
    </submittedName>
</protein>